<evidence type="ECO:0000313" key="2">
    <source>
        <dbReference type="Proteomes" id="UP000052982"/>
    </source>
</evidence>
<dbReference type="AlphaFoldDB" id="A0A101SWY9"/>
<dbReference type="EMBL" id="LMWW01000034">
    <property type="protein sequence ID" value="KUN81725.1"/>
    <property type="molecule type" value="Genomic_DNA"/>
</dbReference>
<reference evidence="1 2" key="1">
    <citation type="submission" date="2015-10" db="EMBL/GenBank/DDBJ databases">
        <title>Draft genome sequence of Streptomyces griseoruber DSM 40281, type strain for the species Streptomyces griseoruber.</title>
        <authorList>
            <person name="Ruckert C."/>
            <person name="Winkler A."/>
            <person name="Kalinowski J."/>
            <person name="Kampfer P."/>
            <person name="Glaeser S."/>
        </authorList>
    </citation>
    <scope>NUCLEOTIDE SEQUENCE [LARGE SCALE GENOMIC DNA]</scope>
    <source>
        <strain evidence="1 2">DSM 40281</strain>
    </source>
</reference>
<proteinExistence type="predicted"/>
<protein>
    <submittedName>
        <fullName evidence="1">Uncharacterized protein</fullName>
    </submittedName>
</protein>
<sequence length="117" mass="12495">MAVLNGILGGPHTITTRGFPELDGAPGGTLESFGLVGDQLAEFGETADLVHRAVCFVPSVSAVSIRDLDRQDDLYADIDELPPEQSDLDDFLLSGNNDPHCAMTSELGAWVLDRLPD</sequence>
<organism evidence="1 2">
    <name type="scientific">Streptomyces griseoruber</name>
    <dbReference type="NCBI Taxonomy" id="1943"/>
    <lineage>
        <taxon>Bacteria</taxon>
        <taxon>Bacillati</taxon>
        <taxon>Actinomycetota</taxon>
        <taxon>Actinomycetes</taxon>
        <taxon>Kitasatosporales</taxon>
        <taxon>Streptomycetaceae</taxon>
        <taxon>Streptomyces</taxon>
    </lineage>
</organism>
<dbReference type="Proteomes" id="UP000052982">
    <property type="component" value="Unassembled WGS sequence"/>
</dbReference>
<evidence type="ECO:0000313" key="1">
    <source>
        <dbReference type="EMBL" id="KUN81725.1"/>
    </source>
</evidence>
<gene>
    <name evidence="1" type="ORF">AQJ64_21235</name>
</gene>
<comment type="caution">
    <text evidence="1">The sequence shown here is derived from an EMBL/GenBank/DDBJ whole genome shotgun (WGS) entry which is preliminary data.</text>
</comment>
<name>A0A101SWY9_9ACTN</name>
<dbReference type="STRING" id="1943.AQJ64_21235"/>
<keyword evidence="2" id="KW-1185">Reference proteome</keyword>
<accession>A0A101SWY9</accession>